<name>U9TDL6_RHIID</name>
<dbReference type="HOGENOM" id="CLU_2923834_0_0_1"/>
<dbReference type="EMBL" id="KI291870">
    <property type="protein sequence ID" value="ESA06254.1"/>
    <property type="molecule type" value="Genomic_DNA"/>
</dbReference>
<sequence>MQFLVIRNLYSEVEKVPFIKESERNPKIFIKYLFSKKCNLKFLWQELALADKSILTLSFKN</sequence>
<gene>
    <name evidence="1" type="ORF">GLOINDRAFT_34425</name>
</gene>
<proteinExistence type="predicted"/>
<accession>U9TDL6</accession>
<protein>
    <submittedName>
        <fullName evidence="1">Uncharacterized protein</fullName>
    </submittedName>
</protein>
<dbReference type="AlphaFoldDB" id="U9TDL6"/>
<reference evidence="1" key="1">
    <citation type="submission" date="2013-07" db="EMBL/GenBank/DDBJ databases">
        <title>The genome of an arbuscular mycorrhizal fungus provides insights into the evolution of the oldest plant symbiosis.</title>
        <authorList>
            <consortium name="DOE Joint Genome Institute"/>
            <person name="Tisserant E."/>
            <person name="Malbreil M."/>
            <person name="Kuo A."/>
            <person name="Kohler A."/>
            <person name="Symeonidi A."/>
            <person name="Balestrini R."/>
            <person name="Charron P."/>
            <person name="Duensing N."/>
            <person name="Frei-dit-Frey N."/>
            <person name="Gianinazzi-Pearson V."/>
            <person name="Gilbert B."/>
            <person name="Handa Y."/>
            <person name="Hijri M."/>
            <person name="Kaul R."/>
            <person name="Kawaguchi M."/>
            <person name="Krajinski F."/>
            <person name="Lammers P."/>
            <person name="Lapierre D."/>
            <person name="Masclaux F.G."/>
            <person name="Murat C."/>
            <person name="Morin E."/>
            <person name="Ndikumana S."/>
            <person name="Pagni M."/>
            <person name="Petitpierre D."/>
            <person name="Requena N."/>
            <person name="Rosikiewicz P."/>
            <person name="Riley R."/>
            <person name="Saito K."/>
            <person name="San Clemente H."/>
            <person name="Shapiro H."/>
            <person name="van Tuinen D."/>
            <person name="Becard G."/>
            <person name="Bonfante P."/>
            <person name="Paszkowski U."/>
            <person name="Shachar-Hill Y."/>
            <person name="Young J.P."/>
            <person name="Sanders I.R."/>
            <person name="Henrissat B."/>
            <person name="Rensing S.A."/>
            <person name="Grigoriev I.V."/>
            <person name="Corradi N."/>
            <person name="Roux C."/>
            <person name="Martin F."/>
        </authorList>
    </citation>
    <scope>NUCLEOTIDE SEQUENCE</scope>
    <source>
        <strain evidence="1">DAOM 197198</strain>
    </source>
</reference>
<evidence type="ECO:0000313" key="1">
    <source>
        <dbReference type="EMBL" id="ESA06254.1"/>
    </source>
</evidence>
<organism evidence="1">
    <name type="scientific">Rhizophagus irregularis (strain DAOM 181602 / DAOM 197198 / MUCL 43194)</name>
    <name type="common">Arbuscular mycorrhizal fungus</name>
    <name type="synonym">Glomus intraradices</name>
    <dbReference type="NCBI Taxonomy" id="747089"/>
    <lineage>
        <taxon>Eukaryota</taxon>
        <taxon>Fungi</taxon>
        <taxon>Fungi incertae sedis</taxon>
        <taxon>Mucoromycota</taxon>
        <taxon>Glomeromycotina</taxon>
        <taxon>Glomeromycetes</taxon>
        <taxon>Glomerales</taxon>
        <taxon>Glomeraceae</taxon>
        <taxon>Rhizophagus</taxon>
    </lineage>
</organism>